<sequence length="121" mass="13515">MRDHSASLAFLRVERDMHVSGLKYAFTWTGPYAPVLSFPGRVYAVGIRFDDDADEELETHLLADQIQEAVLDSAQVGPSRTWPLAARGTSPLWARVRDGIAVWESADRSERYRIGELPAGK</sequence>
<dbReference type="EMBL" id="JAGXOE010000011">
    <property type="protein sequence ID" value="MBS4101032.1"/>
    <property type="molecule type" value="Genomic_DNA"/>
</dbReference>
<evidence type="ECO:0000313" key="1">
    <source>
        <dbReference type="EMBL" id="MBS4101032.1"/>
    </source>
</evidence>
<proteinExistence type="predicted"/>
<reference evidence="2 3" key="1">
    <citation type="submission" date="2018-12" db="EMBL/GenBank/DDBJ databases">
        <authorList>
            <consortium name="Pathogen Informatics"/>
        </authorList>
    </citation>
    <scope>NUCLEOTIDE SEQUENCE [LARGE SCALE GENOMIC DNA]</scope>
    <source>
        <strain evidence="2 3">NCTC10741</strain>
    </source>
</reference>
<protein>
    <submittedName>
        <fullName evidence="2">Uncharacterized protein</fullName>
    </submittedName>
</protein>
<accession>A0A3P8L8C1</accession>
<organism evidence="2 3">
    <name type="scientific">Tsukamurella paurometabola</name>
    <name type="common">Corynebacterium paurometabolum</name>
    <dbReference type="NCBI Taxonomy" id="2061"/>
    <lineage>
        <taxon>Bacteria</taxon>
        <taxon>Bacillati</taxon>
        <taxon>Actinomycetota</taxon>
        <taxon>Actinomycetes</taxon>
        <taxon>Mycobacteriales</taxon>
        <taxon>Tsukamurellaceae</taxon>
        <taxon>Tsukamurella</taxon>
    </lineage>
</organism>
<dbReference type="OrthoDB" id="4774009at2"/>
<keyword evidence="4" id="KW-1185">Reference proteome</keyword>
<dbReference type="Proteomes" id="UP000271626">
    <property type="component" value="Chromosome"/>
</dbReference>
<evidence type="ECO:0000313" key="4">
    <source>
        <dbReference type="Proteomes" id="UP000676853"/>
    </source>
</evidence>
<dbReference type="RefSeq" id="WP_126197016.1">
    <property type="nucleotide sequence ID" value="NZ_CP085954.1"/>
</dbReference>
<evidence type="ECO:0000313" key="2">
    <source>
        <dbReference type="EMBL" id="VDR39971.1"/>
    </source>
</evidence>
<dbReference type="AlphaFoldDB" id="A0A3P8L8C1"/>
<gene>
    <name evidence="1" type="ORF">KFZ73_07240</name>
    <name evidence="2" type="ORF">NCTC10741_03121</name>
</gene>
<dbReference type="EMBL" id="LR131273">
    <property type="protein sequence ID" value="VDR39971.1"/>
    <property type="molecule type" value="Genomic_DNA"/>
</dbReference>
<name>A0A3P8L8C1_TSUPA</name>
<evidence type="ECO:0000313" key="3">
    <source>
        <dbReference type="Proteomes" id="UP000271626"/>
    </source>
</evidence>
<dbReference type="Proteomes" id="UP000676853">
    <property type="component" value="Unassembled WGS sequence"/>
</dbReference>
<reference evidence="1 4" key="2">
    <citation type="submission" date="2021-04" db="EMBL/GenBank/DDBJ databases">
        <title>Whole genome sequence analysis of a thiophenic sulfur metabolizing bacteria.</title>
        <authorList>
            <person name="Akhtar N."/>
            <person name="Akram J."/>
            <person name="Aslam A."/>
        </authorList>
    </citation>
    <scope>NUCLEOTIDE SEQUENCE [LARGE SCALE GENOMIC DNA]</scope>
    <source>
        <strain evidence="1 4">3OW</strain>
    </source>
</reference>